<organism evidence="1">
    <name type="scientific">marine sediment metagenome</name>
    <dbReference type="NCBI Taxonomy" id="412755"/>
    <lineage>
        <taxon>unclassified sequences</taxon>
        <taxon>metagenomes</taxon>
        <taxon>ecological metagenomes</taxon>
    </lineage>
</organism>
<sequence length="46" mass="5303">INTKVIGIERERKAIPIFLTTKSGFSFFTAMKMEIIKEKNNIAEML</sequence>
<reference evidence="1" key="1">
    <citation type="journal article" date="2014" name="Front. Microbiol.">
        <title>High frequency of phylogenetically diverse reductive dehalogenase-homologous genes in deep subseafloor sedimentary metagenomes.</title>
        <authorList>
            <person name="Kawai M."/>
            <person name="Futagami T."/>
            <person name="Toyoda A."/>
            <person name="Takaki Y."/>
            <person name="Nishi S."/>
            <person name="Hori S."/>
            <person name="Arai W."/>
            <person name="Tsubouchi T."/>
            <person name="Morono Y."/>
            <person name="Uchiyama I."/>
            <person name="Ito T."/>
            <person name="Fujiyama A."/>
            <person name="Inagaki F."/>
            <person name="Takami H."/>
        </authorList>
    </citation>
    <scope>NUCLEOTIDE SEQUENCE</scope>
    <source>
        <strain evidence="1">Expedition CK06-06</strain>
    </source>
</reference>
<feature type="non-terminal residue" evidence="1">
    <location>
        <position position="1"/>
    </location>
</feature>
<name>X1CV71_9ZZZZ</name>
<dbReference type="AlphaFoldDB" id="X1CV71"/>
<proteinExistence type="predicted"/>
<dbReference type="EMBL" id="BART01021412">
    <property type="protein sequence ID" value="GAG99963.1"/>
    <property type="molecule type" value="Genomic_DNA"/>
</dbReference>
<comment type="caution">
    <text evidence="1">The sequence shown here is derived from an EMBL/GenBank/DDBJ whole genome shotgun (WGS) entry which is preliminary data.</text>
</comment>
<evidence type="ECO:0000313" key="1">
    <source>
        <dbReference type="EMBL" id="GAG99963.1"/>
    </source>
</evidence>
<gene>
    <name evidence="1" type="ORF">S01H4_39514</name>
</gene>
<protein>
    <submittedName>
        <fullName evidence="1">Uncharacterized protein</fullName>
    </submittedName>
</protein>
<accession>X1CV71</accession>